<evidence type="ECO:0000313" key="1">
    <source>
        <dbReference type="EMBL" id="KAJ8529267.1"/>
    </source>
</evidence>
<dbReference type="EMBL" id="JAJAGQ010000022">
    <property type="protein sequence ID" value="KAJ8529267.1"/>
    <property type="molecule type" value="Genomic_DNA"/>
</dbReference>
<evidence type="ECO:0000313" key="2">
    <source>
        <dbReference type="Proteomes" id="UP001152561"/>
    </source>
</evidence>
<proteinExistence type="predicted"/>
<protein>
    <submittedName>
        <fullName evidence="1">Uncharacterized protein</fullName>
    </submittedName>
</protein>
<keyword evidence="2" id="KW-1185">Reference proteome</keyword>
<dbReference type="Proteomes" id="UP001152561">
    <property type="component" value="Unassembled WGS sequence"/>
</dbReference>
<gene>
    <name evidence="1" type="ORF">K7X08_036102</name>
</gene>
<name>A0A9Q1L7N9_9SOLA</name>
<sequence length="75" mass="8381">MIIWAFGVCPGNIPVYLGSNLKVIDRRAGVTEMVLRRNDASPISSEAEKRGILCLQATIEREHLRVRLELCTGDK</sequence>
<reference evidence="2" key="1">
    <citation type="journal article" date="2023" name="Proc. Natl. Acad. Sci. U.S.A.">
        <title>Genomic and structural basis for evolution of tropane alkaloid biosynthesis.</title>
        <authorList>
            <person name="Wanga Y.-J."/>
            <person name="Taina T."/>
            <person name="Yua J.-Y."/>
            <person name="Lia J."/>
            <person name="Xua B."/>
            <person name="Chenc J."/>
            <person name="D'Auriad J.C."/>
            <person name="Huanga J.-P."/>
            <person name="Huanga S.-X."/>
        </authorList>
    </citation>
    <scope>NUCLEOTIDE SEQUENCE [LARGE SCALE GENOMIC DNA]</scope>
    <source>
        <strain evidence="2">cv. KIB-2019</strain>
    </source>
</reference>
<comment type="caution">
    <text evidence="1">The sequence shown here is derived from an EMBL/GenBank/DDBJ whole genome shotgun (WGS) entry which is preliminary data.</text>
</comment>
<accession>A0A9Q1L7N9</accession>
<organism evidence="1 2">
    <name type="scientific">Anisodus acutangulus</name>
    <dbReference type="NCBI Taxonomy" id="402998"/>
    <lineage>
        <taxon>Eukaryota</taxon>
        <taxon>Viridiplantae</taxon>
        <taxon>Streptophyta</taxon>
        <taxon>Embryophyta</taxon>
        <taxon>Tracheophyta</taxon>
        <taxon>Spermatophyta</taxon>
        <taxon>Magnoliopsida</taxon>
        <taxon>eudicotyledons</taxon>
        <taxon>Gunneridae</taxon>
        <taxon>Pentapetalae</taxon>
        <taxon>asterids</taxon>
        <taxon>lamiids</taxon>
        <taxon>Solanales</taxon>
        <taxon>Solanaceae</taxon>
        <taxon>Solanoideae</taxon>
        <taxon>Hyoscyameae</taxon>
        <taxon>Anisodus</taxon>
    </lineage>
</organism>
<dbReference type="AlphaFoldDB" id="A0A9Q1L7N9"/>